<feature type="transmembrane region" description="Helical" evidence="10">
    <location>
        <begin position="236"/>
        <end position="257"/>
    </location>
</feature>
<keyword evidence="3" id="KW-0813">Transport</keyword>
<dbReference type="AlphaFoldDB" id="A0A5J9TBB9"/>
<evidence type="ECO:0000313" key="13">
    <source>
        <dbReference type="EMBL" id="TVU08278.1"/>
    </source>
</evidence>
<dbReference type="GO" id="GO:0012505">
    <property type="term" value="C:endomembrane system"/>
    <property type="evidence" value="ECO:0007669"/>
    <property type="project" value="UniProtKB-SubCell"/>
</dbReference>
<evidence type="ECO:0000256" key="7">
    <source>
        <dbReference type="ARBA" id="ARBA00022989"/>
    </source>
</evidence>
<evidence type="ECO:0000256" key="3">
    <source>
        <dbReference type="ARBA" id="ARBA00022448"/>
    </source>
</evidence>
<keyword evidence="8" id="KW-0406">Ion transport</keyword>
<gene>
    <name evidence="13" type="ORF">EJB05_41676</name>
</gene>
<evidence type="ECO:0000256" key="11">
    <source>
        <dbReference type="SAM" id="SignalP"/>
    </source>
</evidence>
<evidence type="ECO:0000256" key="2">
    <source>
        <dbReference type="ARBA" id="ARBA00013242"/>
    </source>
</evidence>
<evidence type="ECO:0000256" key="6">
    <source>
        <dbReference type="ARBA" id="ARBA00022967"/>
    </source>
</evidence>
<reference evidence="13 14" key="1">
    <citation type="journal article" date="2019" name="Sci. Rep.">
        <title>A high-quality genome of Eragrostis curvula grass provides insights into Poaceae evolution and supports new strategies to enhance forage quality.</title>
        <authorList>
            <person name="Carballo J."/>
            <person name="Santos B.A.C.M."/>
            <person name="Zappacosta D."/>
            <person name="Garbus I."/>
            <person name="Selva J.P."/>
            <person name="Gallo C.A."/>
            <person name="Diaz A."/>
            <person name="Albertini E."/>
            <person name="Caccamo M."/>
            <person name="Echenique V."/>
        </authorList>
    </citation>
    <scope>NUCLEOTIDE SEQUENCE [LARGE SCALE GENOMIC DNA]</scope>
    <source>
        <strain evidence="14">cv. Victoria</strain>
        <tissue evidence="13">Leaf</tissue>
    </source>
</reference>
<dbReference type="OrthoDB" id="754859at2759"/>
<evidence type="ECO:0000313" key="14">
    <source>
        <dbReference type="Proteomes" id="UP000324897"/>
    </source>
</evidence>
<dbReference type="InterPro" id="IPR004131">
    <property type="entry name" value="PPase-energised_H-pump"/>
</dbReference>
<dbReference type="GO" id="GO:0009678">
    <property type="term" value="F:diphosphate hydrolysis-driven proton transmembrane transporter activity"/>
    <property type="evidence" value="ECO:0007669"/>
    <property type="project" value="UniProtKB-EC"/>
</dbReference>
<evidence type="ECO:0000259" key="12">
    <source>
        <dbReference type="PROSITE" id="PS52045"/>
    </source>
</evidence>
<organism evidence="13 14">
    <name type="scientific">Eragrostis curvula</name>
    <name type="common">weeping love grass</name>
    <dbReference type="NCBI Taxonomy" id="38414"/>
    <lineage>
        <taxon>Eukaryota</taxon>
        <taxon>Viridiplantae</taxon>
        <taxon>Streptophyta</taxon>
        <taxon>Embryophyta</taxon>
        <taxon>Tracheophyta</taxon>
        <taxon>Spermatophyta</taxon>
        <taxon>Magnoliopsida</taxon>
        <taxon>Liliopsida</taxon>
        <taxon>Poales</taxon>
        <taxon>Poaceae</taxon>
        <taxon>PACMAD clade</taxon>
        <taxon>Chloridoideae</taxon>
        <taxon>Eragrostideae</taxon>
        <taxon>Eragrostidinae</taxon>
        <taxon>Eragrostis</taxon>
    </lineage>
</organism>
<feature type="transmembrane region" description="Helical" evidence="10">
    <location>
        <begin position="269"/>
        <end position="287"/>
    </location>
</feature>
<dbReference type="Pfam" id="PF03030">
    <property type="entry name" value="H_PPase"/>
    <property type="match status" value="1"/>
</dbReference>
<dbReference type="EC" id="7.1.3.1" evidence="2"/>
<proteinExistence type="predicted"/>
<keyword evidence="4 10" id="KW-0812">Transmembrane</keyword>
<dbReference type="PANTHER" id="PTHR31998">
    <property type="entry name" value="K(+)-INSENSITIVE PYROPHOSPHATE-ENERGIZED PROTON PUMP"/>
    <property type="match status" value="1"/>
</dbReference>
<dbReference type="EMBL" id="RWGY01000039">
    <property type="protein sequence ID" value="TVU08278.1"/>
    <property type="molecule type" value="Genomic_DNA"/>
</dbReference>
<evidence type="ECO:0000256" key="1">
    <source>
        <dbReference type="ARBA" id="ARBA00004127"/>
    </source>
</evidence>
<evidence type="ECO:0000256" key="4">
    <source>
        <dbReference type="ARBA" id="ARBA00022692"/>
    </source>
</evidence>
<keyword evidence="6" id="KW-1278">Translocase</keyword>
<dbReference type="Gramene" id="TVU08278">
    <property type="protein sequence ID" value="TVU08278"/>
    <property type="gene ID" value="EJB05_41676"/>
</dbReference>
<protein>
    <recommendedName>
        <fullName evidence="2">H(+)-exporting diphosphatase</fullName>
        <ecNumber evidence="2">7.1.3.1</ecNumber>
    </recommendedName>
</protein>
<feature type="transmembrane region" description="Helical" evidence="10">
    <location>
        <begin position="437"/>
        <end position="461"/>
    </location>
</feature>
<dbReference type="InterPro" id="IPR004314">
    <property type="entry name" value="Neprosin"/>
</dbReference>
<dbReference type="PROSITE" id="PS52045">
    <property type="entry name" value="NEPROSIN_PEP_CD"/>
    <property type="match status" value="1"/>
</dbReference>
<evidence type="ECO:0000256" key="9">
    <source>
        <dbReference type="ARBA" id="ARBA00023136"/>
    </source>
</evidence>
<keyword evidence="11" id="KW-0732">Signal</keyword>
<evidence type="ECO:0000256" key="10">
    <source>
        <dbReference type="SAM" id="Phobius"/>
    </source>
</evidence>
<comment type="subcellular location">
    <subcellularLocation>
        <location evidence="1">Endomembrane system</location>
        <topology evidence="1">Multi-pass membrane protein</topology>
    </subcellularLocation>
</comment>
<comment type="caution">
    <text evidence="13">The sequence shown here is derived from an EMBL/GenBank/DDBJ whole genome shotgun (WGS) entry which is preliminary data.</text>
</comment>
<accession>A0A5J9TBB9</accession>
<evidence type="ECO:0000256" key="5">
    <source>
        <dbReference type="ARBA" id="ARBA00022842"/>
    </source>
</evidence>
<keyword evidence="7 10" id="KW-1133">Transmembrane helix</keyword>
<name>A0A5J9TBB9_9POAL</name>
<feature type="signal peptide" evidence="11">
    <location>
        <begin position="1"/>
        <end position="21"/>
    </location>
</feature>
<evidence type="ECO:0000256" key="8">
    <source>
        <dbReference type="ARBA" id="ARBA00023065"/>
    </source>
</evidence>
<sequence length="464" mass="50294">MLRPFYLFMLLFIFCLKQVATTSRCGKRPYLCSGTRFKQEVSSNGSSLSVKVEPLESMPFIQHTATYRLSSTYDSVLYGTIATLSVHEFPATKNRQDTEATVVVWNVQQGRNDSINAIHAGWGIAPYFYRDNKTHFYVKWTADGYKSTGCTDLKCDGFVPVNYAPITPGDSLEGKSKITIKIFKQGRFSRHDVNTAVPALFFAPEARSMRCWVSLGLVVGRLRDYQSEGSFEPLDALRGGFAIGSAALVSLALFGAFVSRAEISTVDVLTPKVFIGLIVGAMLPYWFSAMTMKSVGSAALKMVEEVRRQFNTIPGLMEGTTKPDYATCVKISTDASIKEMIPPGALVMLTPLIVGILFGVETLSGILAGALVSGVQIAISASNTGGAWDNAKKYIEAGSSEHARTLGPKGSDPHKAAVIGDTIGDPLKDTSGPSLNILIKLMAVESLVFAPFFATHGGILFKWL</sequence>
<keyword evidence="5" id="KW-0460">Magnesium</keyword>
<dbReference type="Pfam" id="PF03080">
    <property type="entry name" value="Neprosin"/>
    <property type="match status" value="1"/>
</dbReference>
<dbReference type="Gene3D" id="3.90.1320.10">
    <property type="entry name" value="Outer-capsid protein sigma 3, large lobe"/>
    <property type="match status" value="1"/>
</dbReference>
<feature type="domain" description="Neprosin PEP catalytic" evidence="12">
    <location>
        <begin position="57"/>
        <end position="329"/>
    </location>
</feature>
<keyword evidence="14" id="KW-1185">Reference proteome</keyword>
<feature type="chain" id="PRO_5023929752" description="H(+)-exporting diphosphatase" evidence="11">
    <location>
        <begin position="22"/>
        <end position="464"/>
    </location>
</feature>
<dbReference type="Proteomes" id="UP000324897">
    <property type="component" value="Chromosome 3"/>
</dbReference>
<feature type="transmembrane region" description="Helical" evidence="10">
    <location>
        <begin position="346"/>
        <end position="372"/>
    </location>
</feature>
<keyword evidence="9 10" id="KW-0472">Membrane</keyword>
<dbReference type="GO" id="GO:0004427">
    <property type="term" value="F:inorganic diphosphate phosphatase activity"/>
    <property type="evidence" value="ECO:0007669"/>
    <property type="project" value="InterPro"/>
</dbReference>
<dbReference type="GO" id="GO:0016020">
    <property type="term" value="C:membrane"/>
    <property type="evidence" value="ECO:0007669"/>
    <property type="project" value="InterPro"/>
</dbReference>